<feature type="domain" description="Cytidyltransferase-like" evidence="11">
    <location>
        <begin position="6"/>
        <end position="161"/>
    </location>
</feature>
<keyword evidence="13" id="KW-1185">Reference proteome</keyword>
<protein>
    <recommendedName>
        <fullName evidence="10">Probable nicotinate-nucleotide adenylyltransferase</fullName>
        <ecNumber evidence="10">2.7.7.18</ecNumber>
    </recommendedName>
    <alternativeName>
        <fullName evidence="10">Deamido-NAD(+) diphosphorylase</fullName>
    </alternativeName>
    <alternativeName>
        <fullName evidence="10">Deamido-NAD(+) pyrophosphorylase</fullName>
    </alternativeName>
    <alternativeName>
        <fullName evidence="10">Nicotinate mononucleotide adenylyltransferase</fullName>
        <shortName evidence="10">NaMN adenylyltransferase</shortName>
    </alternativeName>
</protein>
<keyword evidence="5 10" id="KW-0548">Nucleotidyltransferase</keyword>
<dbReference type="Pfam" id="PF01467">
    <property type="entry name" value="CTP_transf_like"/>
    <property type="match status" value="1"/>
</dbReference>
<organism evidence="12 13">
    <name type="scientific">Halalkalibacillus sediminis</name>
    <dbReference type="NCBI Taxonomy" id="2018042"/>
    <lineage>
        <taxon>Bacteria</taxon>
        <taxon>Bacillati</taxon>
        <taxon>Bacillota</taxon>
        <taxon>Bacilli</taxon>
        <taxon>Bacillales</taxon>
        <taxon>Bacillaceae</taxon>
        <taxon>Halalkalibacillus</taxon>
    </lineage>
</organism>
<name>A0A2I0QXL4_9BACI</name>
<keyword evidence="3 10" id="KW-0662">Pyridine nucleotide biosynthesis</keyword>
<evidence type="ECO:0000256" key="9">
    <source>
        <dbReference type="ARBA" id="ARBA00048721"/>
    </source>
</evidence>
<comment type="similarity">
    <text evidence="10">Belongs to the NadD family.</text>
</comment>
<dbReference type="InterPro" id="IPR014729">
    <property type="entry name" value="Rossmann-like_a/b/a_fold"/>
</dbReference>
<evidence type="ECO:0000256" key="3">
    <source>
        <dbReference type="ARBA" id="ARBA00022642"/>
    </source>
</evidence>
<dbReference type="EMBL" id="PJNH01000001">
    <property type="protein sequence ID" value="PKR79059.1"/>
    <property type="molecule type" value="Genomic_DNA"/>
</dbReference>
<evidence type="ECO:0000313" key="13">
    <source>
        <dbReference type="Proteomes" id="UP000243524"/>
    </source>
</evidence>
<dbReference type="NCBIfam" id="TIGR00125">
    <property type="entry name" value="cyt_tran_rel"/>
    <property type="match status" value="1"/>
</dbReference>
<dbReference type="GO" id="GO:0005524">
    <property type="term" value="F:ATP binding"/>
    <property type="evidence" value="ECO:0007669"/>
    <property type="project" value="UniProtKB-KW"/>
</dbReference>
<dbReference type="InterPro" id="IPR004821">
    <property type="entry name" value="Cyt_trans-like"/>
</dbReference>
<dbReference type="CDD" id="cd02165">
    <property type="entry name" value="NMNAT"/>
    <property type="match status" value="1"/>
</dbReference>
<keyword evidence="6 10" id="KW-0547">Nucleotide-binding</keyword>
<evidence type="ECO:0000313" key="12">
    <source>
        <dbReference type="EMBL" id="PKR79059.1"/>
    </source>
</evidence>
<comment type="function">
    <text evidence="1 10">Catalyzes the reversible adenylation of nicotinate mononucleotide (NaMN) to nicotinic acid adenine dinucleotide (NaAD).</text>
</comment>
<keyword evidence="7 10" id="KW-0067">ATP-binding</keyword>
<dbReference type="GO" id="GO:0009435">
    <property type="term" value="P:NAD+ biosynthetic process"/>
    <property type="evidence" value="ECO:0007669"/>
    <property type="project" value="UniProtKB-UniRule"/>
</dbReference>
<dbReference type="HAMAP" id="MF_00244">
    <property type="entry name" value="NaMN_adenylyltr"/>
    <property type="match status" value="1"/>
</dbReference>
<keyword evidence="8 10" id="KW-0520">NAD</keyword>
<evidence type="ECO:0000256" key="6">
    <source>
        <dbReference type="ARBA" id="ARBA00022741"/>
    </source>
</evidence>
<sequence>MKKIGLFGGTFDPPHIGHIQLVKTVLESLELDEVWLIPTYTPPHKEGARADSQHRLNMLRLLIDGEDQLSISTIEYKREGKSYTLDTVKELKKLYPKNQFYFIIGGDMIDYLPKWHRIDELKQLIQFVGVQRKGYNNPNDQDVLIVEMPPIEVSSTDIRENIKLGRVPVGLPDSVREYIKENHLYED</sequence>
<comment type="catalytic activity">
    <reaction evidence="9 10">
        <text>nicotinate beta-D-ribonucleotide + ATP + H(+) = deamido-NAD(+) + diphosphate</text>
        <dbReference type="Rhea" id="RHEA:22860"/>
        <dbReference type="ChEBI" id="CHEBI:15378"/>
        <dbReference type="ChEBI" id="CHEBI:30616"/>
        <dbReference type="ChEBI" id="CHEBI:33019"/>
        <dbReference type="ChEBI" id="CHEBI:57502"/>
        <dbReference type="ChEBI" id="CHEBI:58437"/>
        <dbReference type="EC" id="2.7.7.18"/>
    </reaction>
</comment>
<evidence type="ECO:0000259" key="11">
    <source>
        <dbReference type="Pfam" id="PF01467"/>
    </source>
</evidence>
<reference evidence="12 13" key="1">
    <citation type="submission" date="2017-06" db="EMBL/GenBank/DDBJ databases">
        <title>the draft geome sequence of Illustriluteabacillus marina B3227.</title>
        <authorList>
            <person name="He R.-H."/>
            <person name="Du Z.-J."/>
        </authorList>
    </citation>
    <scope>NUCLEOTIDE SEQUENCE [LARGE SCALE GENOMIC DNA]</scope>
    <source>
        <strain evidence="12 13">B3227</strain>
    </source>
</reference>
<dbReference type="SUPFAM" id="SSF52374">
    <property type="entry name" value="Nucleotidylyl transferase"/>
    <property type="match status" value="1"/>
</dbReference>
<dbReference type="NCBIfam" id="NF000840">
    <property type="entry name" value="PRK00071.1-3"/>
    <property type="match status" value="1"/>
</dbReference>
<dbReference type="PANTHER" id="PTHR39321">
    <property type="entry name" value="NICOTINATE-NUCLEOTIDE ADENYLYLTRANSFERASE-RELATED"/>
    <property type="match status" value="1"/>
</dbReference>
<dbReference type="Gene3D" id="3.40.50.620">
    <property type="entry name" value="HUPs"/>
    <property type="match status" value="1"/>
</dbReference>
<dbReference type="Proteomes" id="UP000243524">
    <property type="component" value="Unassembled WGS sequence"/>
</dbReference>
<evidence type="ECO:0000256" key="4">
    <source>
        <dbReference type="ARBA" id="ARBA00022679"/>
    </source>
</evidence>
<dbReference type="NCBIfam" id="TIGR00482">
    <property type="entry name" value="nicotinate (nicotinamide) nucleotide adenylyltransferase"/>
    <property type="match status" value="1"/>
</dbReference>
<proteinExistence type="inferred from homology"/>
<evidence type="ECO:0000256" key="8">
    <source>
        <dbReference type="ARBA" id="ARBA00023027"/>
    </source>
</evidence>
<gene>
    <name evidence="10" type="primary">nadD</name>
    <name evidence="12" type="ORF">CEY16_04720</name>
</gene>
<evidence type="ECO:0000256" key="10">
    <source>
        <dbReference type="HAMAP-Rule" id="MF_00244"/>
    </source>
</evidence>
<evidence type="ECO:0000256" key="1">
    <source>
        <dbReference type="ARBA" id="ARBA00002324"/>
    </source>
</evidence>
<dbReference type="NCBIfam" id="NF000841">
    <property type="entry name" value="PRK00071.1-4"/>
    <property type="match status" value="1"/>
</dbReference>
<evidence type="ECO:0000256" key="7">
    <source>
        <dbReference type="ARBA" id="ARBA00022840"/>
    </source>
</evidence>
<dbReference type="PANTHER" id="PTHR39321:SF3">
    <property type="entry name" value="PHOSPHOPANTETHEINE ADENYLYLTRANSFERASE"/>
    <property type="match status" value="1"/>
</dbReference>
<comment type="pathway">
    <text evidence="2 10">Cofactor biosynthesis; NAD(+) biosynthesis; deamido-NAD(+) from nicotinate D-ribonucleotide: step 1/1.</text>
</comment>
<evidence type="ECO:0000256" key="2">
    <source>
        <dbReference type="ARBA" id="ARBA00005019"/>
    </source>
</evidence>
<dbReference type="RefSeq" id="WP_101330803.1">
    <property type="nucleotide sequence ID" value="NZ_PJNH01000001.1"/>
</dbReference>
<dbReference type="GO" id="GO:0004515">
    <property type="term" value="F:nicotinate-nucleotide adenylyltransferase activity"/>
    <property type="evidence" value="ECO:0007669"/>
    <property type="project" value="UniProtKB-UniRule"/>
</dbReference>
<evidence type="ECO:0000256" key="5">
    <source>
        <dbReference type="ARBA" id="ARBA00022695"/>
    </source>
</evidence>
<comment type="caution">
    <text evidence="12">The sequence shown here is derived from an EMBL/GenBank/DDBJ whole genome shotgun (WGS) entry which is preliminary data.</text>
</comment>
<dbReference type="OrthoDB" id="5295945at2"/>
<keyword evidence="4 10" id="KW-0808">Transferase</keyword>
<dbReference type="EC" id="2.7.7.18" evidence="10"/>
<dbReference type="AlphaFoldDB" id="A0A2I0QXL4"/>
<dbReference type="InterPro" id="IPR005248">
    <property type="entry name" value="NadD/NMNAT"/>
</dbReference>
<accession>A0A2I0QXL4</accession>
<dbReference type="UniPathway" id="UPA00253">
    <property type="reaction ID" value="UER00332"/>
</dbReference>